<reference evidence="2 3" key="1">
    <citation type="journal article" date="2016" name="Nat. Commun.">
        <title>Thousands of microbial genomes shed light on interconnected biogeochemical processes in an aquifer system.</title>
        <authorList>
            <person name="Anantharaman K."/>
            <person name="Brown C.T."/>
            <person name="Hug L.A."/>
            <person name="Sharon I."/>
            <person name="Castelle C.J."/>
            <person name="Probst A.J."/>
            <person name="Thomas B.C."/>
            <person name="Singh A."/>
            <person name="Wilkins M.J."/>
            <person name="Karaoz U."/>
            <person name="Brodie E.L."/>
            <person name="Williams K.H."/>
            <person name="Hubbard S.S."/>
            <person name="Banfield J.F."/>
        </authorList>
    </citation>
    <scope>NUCLEOTIDE SEQUENCE [LARGE SCALE GENOMIC DNA]</scope>
</reference>
<protein>
    <recommendedName>
        <fullName evidence="4">Phosphoribosyltransferase domain-containing protein</fullName>
    </recommendedName>
</protein>
<evidence type="ECO:0000256" key="1">
    <source>
        <dbReference type="ARBA" id="ARBA00008007"/>
    </source>
</evidence>
<name>A0A1F6E7X3_9BACT</name>
<dbReference type="Gene3D" id="3.40.50.2020">
    <property type="match status" value="1"/>
</dbReference>
<comment type="similarity">
    <text evidence="1">Belongs to the ComF/GntX family.</text>
</comment>
<dbReference type="Proteomes" id="UP000176689">
    <property type="component" value="Unassembled WGS sequence"/>
</dbReference>
<dbReference type="EMBL" id="MFLP01000028">
    <property type="protein sequence ID" value="OGG69815.1"/>
    <property type="molecule type" value="Genomic_DNA"/>
</dbReference>
<dbReference type="AlphaFoldDB" id="A0A1F6E7X3"/>
<dbReference type="SUPFAM" id="SSF53271">
    <property type="entry name" value="PRTase-like"/>
    <property type="match status" value="1"/>
</dbReference>
<organism evidence="2 3">
    <name type="scientific">Candidatus Kaiserbacteria bacterium RIFCSPHIGHO2_12_FULL_53_13</name>
    <dbReference type="NCBI Taxonomy" id="1798502"/>
    <lineage>
        <taxon>Bacteria</taxon>
        <taxon>Candidatus Kaiseribacteriota</taxon>
    </lineage>
</organism>
<dbReference type="InterPro" id="IPR051910">
    <property type="entry name" value="ComF/GntX_DNA_util-trans"/>
</dbReference>
<dbReference type="InterPro" id="IPR029057">
    <property type="entry name" value="PRTase-like"/>
</dbReference>
<evidence type="ECO:0008006" key="4">
    <source>
        <dbReference type="Google" id="ProtNLM"/>
    </source>
</evidence>
<evidence type="ECO:0000313" key="3">
    <source>
        <dbReference type="Proteomes" id="UP000176689"/>
    </source>
</evidence>
<dbReference type="PANTHER" id="PTHR47505:SF1">
    <property type="entry name" value="DNA UTILIZATION PROTEIN YHGH"/>
    <property type="match status" value="1"/>
</dbReference>
<gene>
    <name evidence="2" type="ORF">A3F27_00770</name>
</gene>
<dbReference type="CDD" id="cd06223">
    <property type="entry name" value="PRTases_typeI"/>
    <property type="match status" value="1"/>
</dbReference>
<dbReference type="InterPro" id="IPR000836">
    <property type="entry name" value="PRTase_dom"/>
</dbReference>
<dbReference type="PANTHER" id="PTHR47505">
    <property type="entry name" value="DNA UTILIZATION PROTEIN YHGH"/>
    <property type="match status" value="1"/>
</dbReference>
<evidence type="ECO:0000313" key="2">
    <source>
        <dbReference type="EMBL" id="OGG69815.1"/>
    </source>
</evidence>
<accession>A0A1F6E7X3</accession>
<proteinExistence type="inferred from homology"/>
<comment type="caution">
    <text evidence="2">The sequence shown here is derived from an EMBL/GenBank/DDBJ whole genome shotgun (WGS) entry which is preliminary data.</text>
</comment>
<sequence length="220" mass="24427">MGIIDIFSEGLDAIADAILPRRARSVRTQAHAPEDIPVSTHQREVQGKHIATLMDYRDRIVEDLIRSLKYDGSGHAAQLCADVLADFLREEIASARSFSAREILLVPVPLHKSRERERGFNQIELVLKRLSQEFHDGTLSKVMPDALSRIRATQQQTHLSRDERIKNVEGAFQVAHNNNVRDVHVFLIDDVTTTGATLVNAAEPLEALGATVSLLALARA</sequence>